<sequence length="54" mass="6309">MNKVVVGIVIGFFTGYLIRKMQDDGQFDCTYDNACKFFRKSEKDLKNIQMKPNI</sequence>
<protein>
    <submittedName>
        <fullName evidence="1">Uncharacterized protein</fullName>
    </submittedName>
</protein>
<accession>A0A1R3T6D1</accession>
<dbReference type="Proteomes" id="UP000187464">
    <property type="component" value="Chromosome I"/>
</dbReference>
<evidence type="ECO:0000313" key="2">
    <source>
        <dbReference type="Proteomes" id="UP000187464"/>
    </source>
</evidence>
<dbReference type="AlphaFoldDB" id="A0A1R3T6D1"/>
<gene>
    <name evidence="1" type="ORF">PSM36_2854</name>
</gene>
<dbReference type="RefSeq" id="WP_019538841.1">
    <property type="nucleotide sequence ID" value="NZ_LT605205.1"/>
</dbReference>
<reference evidence="2" key="1">
    <citation type="submission" date="2016-08" db="EMBL/GenBank/DDBJ databases">
        <authorList>
            <person name="Wibberg D."/>
        </authorList>
    </citation>
    <scope>NUCLEOTIDE SEQUENCE [LARGE SCALE GENOMIC DNA]</scope>
</reference>
<name>A0A1R3T6D1_9BACT</name>
<dbReference type="KEGG" id="psac:PSM36_2854"/>
<dbReference type="EMBL" id="LT605205">
    <property type="protein sequence ID" value="SCD21649.1"/>
    <property type="molecule type" value="Genomic_DNA"/>
</dbReference>
<evidence type="ECO:0000313" key="1">
    <source>
        <dbReference type="EMBL" id="SCD21649.1"/>
    </source>
</evidence>
<organism evidence="1 2">
    <name type="scientific">Proteiniphilum saccharofermentans</name>
    <dbReference type="NCBI Taxonomy" id="1642647"/>
    <lineage>
        <taxon>Bacteria</taxon>
        <taxon>Pseudomonadati</taxon>
        <taxon>Bacteroidota</taxon>
        <taxon>Bacteroidia</taxon>
        <taxon>Bacteroidales</taxon>
        <taxon>Dysgonomonadaceae</taxon>
        <taxon>Proteiniphilum</taxon>
    </lineage>
</organism>
<proteinExistence type="predicted"/>
<dbReference type="STRING" id="1642647.PSM36_2854"/>
<keyword evidence="2" id="KW-1185">Reference proteome</keyword>